<dbReference type="SMART" id="SM00181">
    <property type="entry name" value="EGF"/>
    <property type="match status" value="2"/>
</dbReference>
<sequence>MHPSSMAGISQLLLLVLVTCYSYIALEINASPPSPSPSPPPLIFPVPVSNCPDKCGNVSIPYPFGIGKGCYLDLPGSGSFSITCNHSTDPPQPYTADALLVLNITLETAEMFVVSAGALAVVKYYPSGRARSAITSKFITTTQQEEEHSMQVKGTLGTTVTQQVNMTFLPSGYNLSAPYRLSPTGNMFTAVGCVTMAKLYGSVENSSSSTEATTTAAAAAGGQMIGDRAYAYDAGCITYCPSLSDAAADGAPCKGLGCCESSITPGLTQFAVGWGRWPGASDDDYGELDPEQYYQYAFVAQKDWYTFKQDHLTHWDIDNISVPFVLHWDIKDGPACRPETNYDSPFGACHSNHSKCANVTSGLDGYFCKCSEGYIGNPYIPDGCKDVNECENKSICGAGSTCKNTEGSYRCDCNFGQRRDNSSDNMGNCEPIFSRAAIAVIATVFIIALLVVLLMFILLERKKRKLRAYFNRNGGQLLKSIKIDIYTKEKLDQITKNYSTIIGKGGFGKVYMGTINGNVRVAVKRCITVSEARQRDFANEITIQSQISHKNLVKLLGCCLETDVPMLVYEFIPRGSLCDVLHGKEYNKKHPLSLLARLDIAINSADALAYMHSYASQKILHGDVKSGNILLDDNFVPKVSDFGTSRLMTIGKDHTTFVVGDMSYIDPVYMKTGLLTEKSDVYSFGIVLLELMTGKKARYNGNNSLPMNFMEAYMTESRAYEMYDKEITTTEEDIKCTANVGTIAVNCLKNSVDERPAMTEVVKDLQIVRSEWLQILGHREHDSAEPIGI</sequence>
<dbReference type="InterPro" id="IPR017441">
    <property type="entry name" value="Protein_kinase_ATP_BS"/>
</dbReference>
<dbReference type="GO" id="GO:0005886">
    <property type="term" value="C:plasma membrane"/>
    <property type="evidence" value="ECO:0007669"/>
    <property type="project" value="TreeGrafter"/>
</dbReference>
<dbReference type="Gene3D" id="1.10.510.10">
    <property type="entry name" value="Transferase(Phosphotransferase) domain 1"/>
    <property type="match status" value="1"/>
</dbReference>
<evidence type="ECO:0000259" key="16">
    <source>
        <dbReference type="PROSITE" id="PS50011"/>
    </source>
</evidence>
<evidence type="ECO:0000256" key="3">
    <source>
        <dbReference type="ARBA" id="ARBA00022536"/>
    </source>
</evidence>
<dbReference type="PROSITE" id="PS50026">
    <property type="entry name" value="EGF_3"/>
    <property type="match status" value="1"/>
</dbReference>
<feature type="signal peptide" evidence="15">
    <location>
        <begin position="1"/>
        <end position="30"/>
    </location>
</feature>
<proteinExistence type="predicted"/>
<keyword evidence="7 13" id="KW-0547">Nucleotide-binding</keyword>
<dbReference type="InterPro" id="IPR011009">
    <property type="entry name" value="Kinase-like_dom_sf"/>
</dbReference>
<keyword evidence="14" id="KW-0812">Transmembrane</keyword>
<dbReference type="CDD" id="cd00054">
    <property type="entry name" value="EGF_CA"/>
    <property type="match status" value="1"/>
</dbReference>
<evidence type="ECO:0000256" key="8">
    <source>
        <dbReference type="ARBA" id="ARBA00022777"/>
    </source>
</evidence>
<feature type="domain" description="EGF-like" evidence="17">
    <location>
        <begin position="386"/>
        <end position="423"/>
    </location>
</feature>
<comment type="caution">
    <text evidence="12">Lacks conserved residue(s) required for the propagation of feature annotation.</text>
</comment>
<evidence type="ECO:0000313" key="19">
    <source>
        <dbReference type="Proteomes" id="UP000026961"/>
    </source>
</evidence>
<keyword evidence="14" id="KW-0472">Membrane</keyword>
<feature type="transmembrane region" description="Helical" evidence="14">
    <location>
        <begin position="436"/>
        <end position="459"/>
    </location>
</feature>
<evidence type="ECO:0000256" key="10">
    <source>
        <dbReference type="ARBA" id="ARBA00023157"/>
    </source>
</evidence>
<dbReference type="InterPro" id="IPR001881">
    <property type="entry name" value="EGF-like_Ca-bd_dom"/>
</dbReference>
<dbReference type="SUPFAM" id="SSF56112">
    <property type="entry name" value="Protein kinase-like (PK-like)"/>
    <property type="match status" value="1"/>
</dbReference>
<dbReference type="GO" id="GO:0005509">
    <property type="term" value="F:calcium ion binding"/>
    <property type="evidence" value="ECO:0007669"/>
    <property type="project" value="InterPro"/>
</dbReference>
<evidence type="ECO:0000256" key="7">
    <source>
        <dbReference type="ARBA" id="ARBA00022741"/>
    </source>
</evidence>
<keyword evidence="3 12" id="KW-0245">EGF-like domain</keyword>
<evidence type="ECO:0000259" key="17">
    <source>
        <dbReference type="PROSITE" id="PS50026"/>
    </source>
</evidence>
<evidence type="ECO:0000256" key="5">
    <source>
        <dbReference type="ARBA" id="ARBA00022729"/>
    </source>
</evidence>
<evidence type="ECO:0000256" key="14">
    <source>
        <dbReference type="SAM" id="Phobius"/>
    </source>
</evidence>
<dbReference type="InterPro" id="IPR001245">
    <property type="entry name" value="Ser-Thr/Tyr_kinase_cat_dom"/>
</dbReference>
<keyword evidence="11" id="KW-0325">Glycoprotein</keyword>
<keyword evidence="6" id="KW-0677">Repeat</keyword>
<feature type="binding site" evidence="13">
    <location>
        <position position="524"/>
    </location>
    <ligand>
        <name>ATP</name>
        <dbReference type="ChEBI" id="CHEBI:30616"/>
    </ligand>
</feature>
<dbReference type="PANTHER" id="PTHR27005:SF468">
    <property type="entry name" value="OS01G0310500 PROTEIN"/>
    <property type="match status" value="1"/>
</dbReference>
<evidence type="ECO:0008006" key="20">
    <source>
        <dbReference type="Google" id="ProtNLM"/>
    </source>
</evidence>
<dbReference type="InterPro" id="IPR009030">
    <property type="entry name" value="Growth_fac_rcpt_cys_sf"/>
</dbReference>
<reference evidence="18" key="2">
    <citation type="submission" date="2018-05" db="EMBL/GenBank/DDBJ databases">
        <title>OgluRS3 (Oryza glumaepatula Reference Sequence Version 3).</title>
        <authorList>
            <person name="Zhang J."/>
            <person name="Kudrna D."/>
            <person name="Lee S."/>
            <person name="Talag J."/>
            <person name="Welchert J."/>
            <person name="Wing R.A."/>
        </authorList>
    </citation>
    <scope>NUCLEOTIDE SEQUENCE [LARGE SCALE GENOMIC DNA]</scope>
</reference>
<dbReference type="EnsemblPlants" id="OGLUM04G03780.1">
    <property type="protein sequence ID" value="OGLUM04G03780.1"/>
    <property type="gene ID" value="OGLUM04G03780"/>
</dbReference>
<reference evidence="18" key="1">
    <citation type="submission" date="2015-04" db="UniProtKB">
        <authorList>
            <consortium name="EnsemblPlants"/>
        </authorList>
    </citation>
    <scope>IDENTIFICATION</scope>
</reference>
<dbReference type="InterPro" id="IPR045274">
    <property type="entry name" value="WAK-like"/>
</dbReference>
<dbReference type="InterPro" id="IPR018097">
    <property type="entry name" value="EGF_Ca-bd_CS"/>
</dbReference>
<keyword evidence="9 13" id="KW-0067">ATP-binding</keyword>
<keyword evidence="2" id="KW-0723">Serine/threonine-protein kinase</keyword>
<keyword evidence="19" id="KW-1185">Reference proteome</keyword>
<dbReference type="eggNOG" id="ENOG502QQPF">
    <property type="taxonomic scope" value="Eukaryota"/>
</dbReference>
<dbReference type="PROSITE" id="PS00108">
    <property type="entry name" value="PROTEIN_KINASE_ST"/>
    <property type="match status" value="1"/>
</dbReference>
<dbReference type="SMART" id="SM00179">
    <property type="entry name" value="EGF_CA"/>
    <property type="match status" value="1"/>
</dbReference>
<evidence type="ECO:0000256" key="13">
    <source>
        <dbReference type="PROSITE-ProRule" id="PRU10141"/>
    </source>
</evidence>
<dbReference type="PROSITE" id="PS00010">
    <property type="entry name" value="ASX_HYDROXYL"/>
    <property type="match status" value="1"/>
</dbReference>
<dbReference type="GO" id="GO:0005524">
    <property type="term" value="F:ATP binding"/>
    <property type="evidence" value="ECO:0007669"/>
    <property type="project" value="UniProtKB-UniRule"/>
</dbReference>
<dbReference type="STRING" id="40148.A0A0D9ZHK4"/>
<dbReference type="HOGENOM" id="CLU_000288_43_5_1"/>
<protein>
    <recommendedName>
        <fullName evidence="20">Protein kinase domain-containing protein</fullName>
    </recommendedName>
</protein>
<evidence type="ECO:0000256" key="9">
    <source>
        <dbReference type="ARBA" id="ARBA00022840"/>
    </source>
</evidence>
<dbReference type="Gene3D" id="3.30.200.20">
    <property type="entry name" value="Phosphorylase Kinase, domain 1"/>
    <property type="match status" value="1"/>
</dbReference>
<dbReference type="InterPro" id="IPR008271">
    <property type="entry name" value="Ser/Thr_kinase_AS"/>
</dbReference>
<dbReference type="Pfam" id="PF07714">
    <property type="entry name" value="PK_Tyr_Ser-Thr"/>
    <property type="match status" value="1"/>
</dbReference>
<dbReference type="InterPro" id="IPR000152">
    <property type="entry name" value="EGF-type_Asp/Asn_hydroxyl_site"/>
</dbReference>
<dbReference type="SUPFAM" id="SSF57184">
    <property type="entry name" value="Growth factor receptor domain"/>
    <property type="match status" value="1"/>
</dbReference>
<evidence type="ECO:0000256" key="2">
    <source>
        <dbReference type="ARBA" id="ARBA00022527"/>
    </source>
</evidence>
<keyword evidence="10" id="KW-1015">Disulfide bond</keyword>
<dbReference type="Pfam" id="PF13947">
    <property type="entry name" value="GUB_WAK_bind"/>
    <property type="match status" value="1"/>
</dbReference>
<organism evidence="18">
    <name type="scientific">Oryza glumipatula</name>
    <dbReference type="NCBI Taxonomy" id="40148"/>
    <lineage>
        <taxon>Eukaryota</taxon>
        <taxon>Viridiplantae</taxon>
        <taxon>Streptophyta</taxon>
        <taxon>Embryophyta</taxon>
        <taxon>Tracheophyta</taxon>
        <taxon>Spermatophyta</taxon>
        <taxon>Magnoliopsida</taxon>
        <taxon>Liliopsida</taxon>
        <taxon>Poales</taxon>
        <taxon>Poaceae</taxon>
        <taxon>BOP clade</taxon>
        <taxon>Oryzoideae</taxon>
        <taxon>Oryzeae</taxon>
        <taxon>Oryzinae</taxon>
        <taxon>Oryza</taxon>
    </lineage>
</organism>
<dbReference type="PROSITE" id="PS00107">
    <property type="entry name" value="PROTEIN_KINASE_ATP"/>
    <property type="match status" value="1"/>
</dbReference>
<feature type="domain" description="Protein kinase" evidence="16">
    <location>
        <begin position="496"/>
        <end position="773"/>
    </location>
</feature>
<evidence type="ECO:0000313" key="18">
    <source>
        <dbReference type="EnsemblPlants" id="OGLUM04G03780.1"/>
    </source>
</evidence>
<dbReference type="InterPro" id="IPR025287">
    <property type="entry name" value="WAK_GUB"/>
</dbReference>
<evidence type="ECO:0000256" key="11">
    <source>
        <dbReference type="ARBA" id="ARBA00023180"/>
    </source>
</evidence>
<keyword evidence="8" id="KW-0418">Kinase</keyword>
<evidence type="ECO:0000256" key="15">
    <source>
        <dbReference type="SAM" id="SignalP"/>
    </source>
</evidence>
<dbReference type="FunFam" id="1.10.510.10:FF:000606">
    <property type="entry name" value="Wall-associated receptor kinase 3"/>
    <property type="match status" value="1"/>
</dbReference>
<dbReference type="AlphaFoldDB" id="A0A0D9ZHK4"/>
<dbReference type="PROSITE" id="PS50011">
    <property type="entry name" value="PROTEIN_KINASE_DOM"/>
    <property type="match status" value="1"/>
</dbReference>
<name>A0A0D9ZHK4_9ORYZ</name>
<dbReference type="GO" id="GO:0007166">
    <property type="term" value="P:cell surface receptor signaling pathway"/>
    <property type="evidence" value="ECO:0007669"/>
    <property type="project" value="InterPro"/>
</dbReference>
<dbReference type="Gramene" id="OGLUM04G03780.1">
    <property type="protein sequence ID" value="OGLUM04G03780.1"/>
    <property type="gene ID" value="OGLUM04G03780"/>
</dbReference>
<keyword evidence="5 15" id="KW-0732">Signal</keyword>
<comment type="subcellular location">
    <subcellularLocation>
        <location evidence="1">Membrane</location>
        <topology evidence="1">Single-pass type I membrane protein</topology>
    </subcellularLocation>
</comment>
<dbReference type="FunFam" id="3.30.200.20:FF:000581">
    <property type="entry name" value="Wall-associated receptor kinase 3"/>
    <property type="match status" value="1"/>
</dbReference>
<dbReference type="PANTHER" id="PTHR27005">
    <property type="entry name" value="WALL-ASSOCIATED RECEPTOR KINASE-LIKE 21"/>
    <property type="match status" value="1"/>
</dbReference>
<dbReference type="Proteomes" id="UP000026961">
    <property type="component" value="Chromosome 4"/>
</dbReference>
<dbReference type="PROSITE" id="PS01187">
    <property type="entry name" value="EGF_CA"/>
    <property type="match status" value="1"/>
</dbReference>
<accession>A0A0D9ZHK4</accession>
<dbReference type="Gene3D" id="2.10.25.10">
    <property type="entry name" value="Laminin"/>
    <property type="match status" value="1"/>
</dbReference>
<keyword evidence="14" id="KW-1133">Transmembrane helix</keyword>
<dbReference type="InterPro" id="IPR000742">
    <property type="entry name" value="EGF"/>
</dbReference>
<evidence type="ECO:0000256" key="12">
    <source>
        <dbReference type="PROSITE-ProRule" id="PRU00076"/>
    </source>
</evidence>
<dbReference type="GO" id="GO:0030247">
    <property type="term" value="F:polysaccharide binding"/>
    <property type="evidence" value="ECO:0007669"/>
    <property type="project" value="InterPro"/>
</dbReference>
<evidence type="ECO:0000256" key="1">
    <source>
        <dbReference type="ARBA" id="ARBA00004479"/>
    </source>
</evidence>
<dbReference type="InterPro" id="IPR000719">
    <property type="entry name" value="Prot_kinase_dom"/>
</dbReference>
<keyword evidence="4" id="KW-0808">Transferase</keyword>
<feature type="chain" id="PRO_5002352238" description="Protein kinase domain-containing protein" evidence="15">
    <location>
        <begin position="31"/>
        <end position="789"/>
    </location>
</feature>
<evidence type="ECO:0000256" key="6">
    <source>
        <dbReference type="ARBA" id="ARBA00022737"/>
    </source>
</evidence>
<dbReference type="SMART" id="SM00220">
    <property type="entry name" value="S_TKc"/>
    <property type="match status" value="1"/>
</dbReference>
<dbReference type="GO" id="GO:0004674">
    <property type="term" value="F:protein serine/threonine kinase activity"/>
    <property type="evidence" value="ECO:0007669"/>
    <property type="project" value="UniProtKB-KW"/>
</dbReference>
<evidence type="ECO:0000256" key="4">
    <source>
        <dbReference type="ARBA" id="ARBA00022679"/>
    </source>
</evidence>